<comment type="caution">
    <text evidence="1">The sequence shown here is derived from an EMBL/GenBank/DDBJ whole genome shotgun (WGS) entry which is preliminary data.</text>
</comment>
<gene>
    <name evidence="1" type="ORF">EYF80_030847</name>
</gene>
<protein>
    <submittedName>
        <fullName evidence="1">Uncharacterized protein</fullName>
    </submittedName>
</protein>
<keyword evidence="2" id="KW-1185">Reference proteome</keyword>
<evidence type="ECO:0000313" key="1">
    <source>
        <dbReference type="EMBL" id="TNN58934.1"/>
    </source>
</evidence>
<dbReference type="Proteomes" id="UP000314294">
    <property type="component" value="Unassembled WGS sequence"/>
</dbReference>
<evidence type="ECO:0000313" key="2">
    <source>
        <dbReference type="Proteomes" id="UP000314294"/>
    </source>
</evidence>
<reference evidence="1 2" key="1">
    <citation type="submission" date="2019-03" db="EMBL/GenBank/DDBJ databases">
        <title>First draft genome of Liparis tanakae, snailfish: a comprehensive survey of snailfish specific genes.</title>
        <authorList>
            <person name="Kim W."/>
            <person name="Song I."/>
            <person name="Jeong J.-H."/>
            <person name="Kim D."/>
            <person name="Kim S."/>
            <person name="Ryu S."/>
            <person name="Song J.Y."/>
            <person name="Lee S.K."/>
        </authorList>
    </citation>
    <scope>NUCLEOTIDE SEQUENCE [LARGE SCALE GENOMIC DNA]</scope>
    <source>
        <tissue evidence="1">Muscle</tissue>
    </source>
</reference>
<proteinExistence type="predicted"/>
<accession>A0A4Z2H287</accession>
<organism evidence="1 2">
    <name type="scientific">Liparis tanakae</name>
    <name type="common">Tanaka's snailfish</name>
    <dbReference type="NCBI Taxonomy" id="230148"/>
    <lineage>
        <taxon>Eukaryota</taxon>
        <taxon>Metazoa</taxon>
        <taxon>Chordata</taxon>
        <taxon>Craniata</taxon>
        <taxon>Vertebrata</taxon>
        <taxon>Euteleostomi</taxon>
        <taxon>Actinopterygii</taxon>
        <taxon>Neopterygii</taxon>
        <taxon>Teleostei</taxon>
        <taxon>Neoteleostei</taxon>
        <taxon>Acanthomorphata</taxon>
        <taxon>Eupercaria</taxon>
        <taxon>Perciformes</taxon>
        <taxon>Cottioidei</taxon>
        <taxon>Cottales</taxon>
        <taxon>Liparidae</taxon>
        <taxon>Liparis</taxon>
    </lineage>
</organism>
<name>A0A4Z2H287_9TELE</name>
<dbReference type="EMBL" id="SRLO01000367">
    <property type="protein sequence ID" value="TNN58934.1"/>
    <property type="molecule type" value="Genomic_DNA"/>
</dbReference>
<dbReference type="AlphaFoldDB" id="A0A4Z2H287"/>
<sequence>MTDGMPVGHRDDHTCTPLLLALRCATPFPEALAPWFCSSVSAAWPLCLPEPHGFHVPNGDMRAGLSFLWAEAT</sequence>